<evidence type="ECO:0000313" key="3">
    <source>
        <dbReference type="EMBL" id="GEV07430.1"/>
    </source>
</evidence>
<organism evidence="3">
    <name type="scientific">Tanacetum cinerariifolium</name>
    <name type="common">Dalmatian daisy</name>
    <name type="synonym">Chrysanthemum cinerariifolium</name>
    <dbReference type="NCBI Taxonomy" id="118510"/>
    <lineage>
        <taxon>Eukaryota</taxon>
        <taxon>Viridiplantae</taxon>
        <taxon>Streptophyta</taxon>
        <taxon>Embryophyta</taxon>
        <taxon>Tracheophyta</taxon>
        <taxon>Spermatophyta</taxon>
        <taxon>Magnoliopsida</taxon>
        <taxon>eudicotyledons</taxon>
        <taxon>Gunneridae</taxon>
        <taxon>Pentapetalae</taxon>
        <taxon>asterids</taxon>
        <taxon>campanulids</taxon>
        <taxon>Asterales</taxon>
        <taxon>Asteraceae</taxon>
        <taxon>Asteroideae</taxon>
        <taxon>Anthemideae</taxon>
        <taxon>Anthemidinae</taxon>
        <taxon>Tanacetum</taxon>
    </lineage>
</organism>
<dbReference type="InterPro" id="IPR002156">
    <property type="entry name" value="RNaseH_domain"/>
</dbReference>
<keyword evidence="3" id="KW-0808">Transferase</keyword>
<dbReference type="SUPFAM" id="SSF56672">
    <property type="entry name" value="DNA/RNA polymerases"/>
    <property type="match status" value="1"/>
</dbReference>
<name>A0A699GPJ6_TANCI</name>
<keyword evidence="3" id="KW-0548">Nucleotidyltransferase</keyword>
<sequence length="857" mass="99129">MDSRPARTKEVTPTLRTRSPTVHRQRERVVGFEEVPNREGSRTERNTEGNRTLKARAEENVRPVLFDAYGDERVVGIIVRAVRMCIDYGELSKIDLYSGCHQMRVHEEEIPKTEFRTPYGHFSLHKVKGRARVIFEDEFGAADEREVLCEAQQGRSGVKRKLFRNFRNKMGNEPILALPEGPDNFVVIQGLNMRHRRWMELFSEYSCETKYHMGKANIVVDTWRRKGGVKPRRVQDICRMIQAEIIEKMFVTDGQSERIFLMLENMFRVCVRNLVVVGILTFHEAEIGESKMIGLELEQETTKVVVSMERLKEAKDLRFGKKGELAPRHESEKTAWPIMVRHKSEKKTWPIMDNDRGYKSRDMFSPYRGANHGLLSNLSNSPREILATKKVAKTFEQPPWLPGRGEIFNIEHRVNESKHVEPVKQKKRSLAPKRNEESHTQMEELTKANILQEVKYQTWVSNPVIAKNADERWKGRDVLRKSHHKVRNQGMSFKSQGNIRIGADKTLPFMRTLKNCTSGKMVQWTTEADKAFQRMKELLEALPIVTASVNGETMIVQKKGPEPENAWKLFNDGALSSDGSRVGLMMVNPKGKEYTCALRFEFETNNNEVEYEALLAGLRIAKEMKIQELIIFVDSQLVANQVNGLFEARQPVIKKYMEKAKELLANFPKVAKEVLVEVLQEKSITQTRSGVPQIVVSDNRKQFAEGTFPIFCKKNLEYSKPSHHSTTPKQTELEVTNREVVKGMECRLRKTHQGWVDELPQVLWAHKTALKSSNRETPFSLVYGSKAIVPIEISVDTRRIQDFNPLNNEKRYREDLDILKEKREIASIKEAHYKQKLEKYYNKRVRPSTFKLGTYVL</sequence>
<feature type="region of interest" description="Disordered" evidence="1">
    <location>
        <begin position="1"/>
        <end position="28"/>
    </location>
</feature>
<accession>A0A699GPJ6</accession>
<comment type="caution">
    <text evidence="3">The sequence shown here is derived from an EMBL/GenBank/DDBJ whole genome shotgun (WGS) entry which is preliminary data.</text>
</comment>
<dbReference type="GO" id="GO:0004523">
    <property type="term" value="F:RNA-DNA hybrid ribonuclease activity"/>
    <property type="evidence" value="ECO:0007669"/>
    <property type="project" value="InterPro"/>
</dbReference>
<dbReference type="GO" id="GO:0003676">
    <property type="term" value="F:nucleic acid binding"/>
    <property type="evidence" value="ECO:0007669"/>
    <property type="project" value="InterPro"/>
</dbReference>
<keyword evidence="3" id="KW-0695">RNA-directed DNA polymerase</keyword>
<dbReference type="InterPro" id="IPR043502">
    <property type="entry name" value="DNA/RNA_pol_sf"/>
</dbReference>
<dbReference type="CDD" id="cd09279">
    <property type="entry name" value="RNase_HI_like"/>
    <property type="match status" value="1"/>
</dbReference>
<dbReference type="Gene3D" id="3.30.420.10">
    <property type="entry name" value="Ribonuclease H-like superfamily/Ribonuclease H"/>
    <property type="match status" value="1"/>
</dbReference>
<gene>
    <name evidence="3" type="ORF">Tci_079407</name>
</gene>
<dbReference type="PANTHER" id="PTHR48475:SF2">
    <property type="entry name" value="RIBONUCLEASE H"/>
    <property type="match status" value="1"/>
</dbReference>
<dbReference type="EMBL" id="BKCJ010014046">
    <property type="protein sequence ID" value="GEV07430.1"/>
    <property type="molecule type" value="Genomic_DNA"/>
</dbReference>
<dbReference type="GO" id="GO:0003964">
    <property type="term" value="F:RNA-directed DNA polymerase activity"/>
    <property type="evidence" value="ECO:0007669"/>
    <property type="project" value="UniProtKB-KW"/>
</dbReference>
<reference evidence="3" key="1">
    <citation type="journal article" date="2019" name="Sci. Rep.">
        <title>Draft genome of Tanacetum cinerariifolium, the natural source of mosquito coil.</title>
        <authorList>
            <person name="Yamashiro T."/>
            <person name="Shiraishi A."/>
            <person name="Satake H."/>
            <person name="Nakayama K."/>
        </authorList>
    </citation>
    <scope>NUCLEOTIDE SEQUENCE</scope>
</reference>
<feature type="domain" description="RNase H type-1" evidence="2">
    <location>
        <begin position="576"/>
        <end position="671"/>
    </location>
</feature>
<dbReference type="AlphaFoldDB" id="A0A699GPJ6"/>
<dbReference type="InterPro" id="IPR012337">
    <property type="entry name" value="RNaseH-like_sf"/>
</dbReference>
<feature type="compositionally biased region" description="Basic and acidic residues" evidence="1">
    <location>
        <begin position="1"/>
        <end position="10"/>
    </location>
</feature>
<dbReference type="Gene3D" id="3.10.10.10">
    <property type="entry name" value="HIV Type 1 Reverse Transcriptase, subunit A, domain 1"/>
    <property type="match status" value="2"/>
</dbReference>
<dbReference type="InterPro" id="IPR036397">
    <property type="entry name" value="RNaseH_sf"/>
</dbReference>
<protein>
    <submittedName>
        <fullName evidence="3">Reverse transcriptase domain-containing protein</fullName>
    </submittedName>
</protein>
<evidence type="ECO:0000256" key="1">
    <source>
        <dbReference type="SAM" id="MobiDB-lite"/>
    </source>
</evidence>
<proteinExistence type="predicted"/>
<dbReference type="Pfam" id="PF13456">
    <property type="entry name" value="RVT_3"/>
    <property type="match status" value="1"/>
</dbReference>
<feature type="region of interest" description="Disordered" evidence="1">
    <location>
        <begin position="418"/>
        <end position="441"/>
    </location>
</feature>
<evidence type="ECO:0000259" key="2">
    <source>
        <dbReference type="Pfam" id="PF13456"/>
    </source>
</evidence>
<dbReference type="SUPFAM" id="SSF53098">
    <property type="entry name" value="Ribonuclease H-like"/>
    <property type="match status" value="2"/>
</dbReference>
<dbReference type="PANTHER" id="PTHR48475">
    <property type="entry name" value="RIBONUCLEASE H"/>
    <property type="match status" value="1"/>
</dbReference>